<evidence type="ECO:0000313" key="1">
    <source>
        <dbReference type="EMBL" id="DAD73887.1"/>
    </source>
</evidence>
<dbReference type="EMBL" id="BK014747">
    <property type="protein sequence ID" value="DAD73887.1"/>
    <property type="molecule type" value="Genomic_DNA"/>
</dbReference>
<protein>
    <submittedName>
        <fullName evidence="1">Uncharacterized protein</fullName>
    </submittedName>
</protein>
<accession>A0A8S5LVJ5</accession>
<name>A0A8S5LVJ5_9CAUD</name>
<reference evidence="1" key="1">
    <citation type="journal article" date="2021" name="Proc. Natl. Acad. Sci. U.S.A.">
        <title>A Catalog of Tens of Thousands of Viruses from Human Metagenomes Reveals Hidden Associations with Chronic Diseases.</title>
        <authorList>
            <person name="Tisza M.J."/>
            <person name="Buck C.B."/>
        </authorList>
    </citation>
    <scope>NUCLEOTIDE SEQUENCE</scope>
    <source>
        <strain evidence="1">CtrMZ4</strain>
    </source>
</reference>
<sequence>MHIASINKLSCIFIQCILFVKYSFSCEDWR</sequence>
<organism evidence="1">
    <name type="scientific">Siphoviridae sp. ctrMZ4</name>
    <dbReference type="NCBI Taxonomy" id="2826477"/>
    <lineage>
        <taxon>Viruses</taxon>
        <taxon>Duplodnaviria</taxon>
        <taxon>Heunggongvirae</taxon>
        <taxon>Uroviricota</taxon>
        <taxon>Caudoviricetes</taxon>
    </lineage>
</organism>
<proteinExistence type="predicted"/>